<evidence type="ECO:0000256" key="4">
    <source>
        <dbReference type="ARBA" id="ARBA00023136"/>
    </source>
</evidence>
<dbReference type="InterPro" id="IPR002809">
    <property type="entry name" value="EMC3/TMCO1"/>
</dbReference>
<feature type="transmembrane region" description="Helical" evidence="6">
    <location>
        <begin position="215"/>
        <end position="239"/>
    </location>
</feature>
<evidence type="ECO:0000256" key="5">
    <source>
        <dbReference type="SAM" id="Coils"/>
    </source>
</evidence>
<dbReference type="Proteomes" id="UP000297053">
    <property type="component" value="Chromosome"/>
</dbReference>
<dbReference type="GeneID" id="42179055"/>
<keyword evidence="4 6" id="KW-0472">Membrane</keyword>
<reference evidence="7 8" key="2">
    <citation type="submission" date="2019-04" db="EMBL/GenBank/DDBJ databases">
        <authorList>
            <person name="Yang S."/>
            <person name="Wei W."/>
        </authorList>
    </citation>
    <scope>NUCLEOTIDE SEQUENCE [LARGE SCALE GENOMIC DNA]</scope>
    <source>
        <strain evidence="8">ZP60</strain>
    </source>
</reference>
<comment type="subcellular location">
    <subcellularLocation>
        <location evidence="1">Membrane</location>
        <topology evidence="1">Multi-pass membrane protein</topology>
    </subcellularLocation>
</comment>
<reference evidence="7 8" key="1">
    <citation type="submission" date="2019-04" db="EMBL/GenBank/DDBJ databases">
        <title>Complete genome sequence of Arthrobacter sp. ZXY-2 associated with effective atrazine degradation and salt adaptation.</title>
        <authorList>
            <person name="Zhao X."/>
        </authorList>
    </citation>
    <scope>NUCLEOTIDE SEQUENCE [LARGE SCALE GENOMIC DNA]</scope>
    <source>
        <strain evidence="8">ZP60</strain>
    </source>
</reference>
<dbReference type="RefSeq" id="WP_015762124.1">
    <property type="nucleotide sequence ID" value="NZ_CP039375.1"/>
</dbReference>
<dbReference type="InterPro" id="IPR038978">
    <property type="entry name" value="MJ0935"/>
</dbReference>
<keyword evidence="5" id="KW-0175">Coiled coil</keyword>
<evidence type="ECO:0000256" key="2">
    <source>
        <dbReference type="ARBA" id="ARBA00022692"/>
    </source>
</evidence>
<dbReference type="GO" id="GO:0016020">
    <property type="term" value="C:membrane"/>
    <property type="evidence" value="ECO:0007669"/>
    <property type="project" value="UniProtKB-SubCell"/>
</dbReference>
<keyword evidence="3 6" id="KW-1133">Transmembrane helix</keyword>
<sequence>MDSSLDAVRADDDLAVALSVVLDRAEAGDGTVAWTDLQGQIDPAEWGRLLDHGVVVPAGDRFVVDDPTAARELLAQRDLDGADSDAPETGGWSRADKLAGVGALALMASYQLPGGRELVGQSVNTVLGPLAAQLPFVATITLLAVVTALASTTIRRRLRSKERMERLKTRMNDVRERLDAARDRGDDEAVERLRAEQQELMTRQLSMFKHMLRPMAWTVLISAPIFLWLSWLAVAPAAAIAPTATVFPMLGRITWTAKLIGPLHVWTVWYIATSMLSGLTIQRTMDRIGVGT</sequence>
<evidence type="ECO:0000256" key="3">
    <source>
        <dbReference type="ARBA" id="ARBA00022989"/>
    </source>
</evidence>
<dbReference type="Pfam" id="PF01956">
    <property type="entry name" value="EMC3_TMCO1"/>
    <property type="match status" value="1"/>
</dbReference>
<organism evidence="7 8">
    <name type="scientific">Halomicrobium mukohataei</name>
    <dbReference type="NCBI Taxonomy" id="57705"/>
    <lineage>
        <taxon>Archaea</taxon>
        <taxon>Methanobacteriati</taxon>
        <taxon>Methanobacteriota</taxon>
        <taxon>Stenosarchaea group</taxon>
        <taxon>Halobacteria</taxon>
        <taxon>Halobacteriales</taxon>
        <taxon>Haloarculaceae</taxon>
        <taxon>Halomicrobium</taxon>
    </lineage>
</organism>
<feature type="transmembrane region" description="Helical" evidence="6">
    <location>
        <begin position="134"/>
        <end position="154"/>
    </location>
</feature>
<evidence type="ECO:0000256" key="6">
    <source>
        <dbReference type="SAM" id="Phobius"/>
    </source>
</evidence>
<proteinExistence type="predicted"/>
<accession>A0A4D6KB69</accession>
<dbReference type="PANTHER" id="PTHR42198:SF1">
    <property type="entry name" value="INTEGRAL MEMBRANE PROTEIN"/>
    <property type="match status" value="1"/>
</dbReference>
<feature type="coiled-coil region" evidence="5">
    <location>
        <begin position="157"/>
        <end position="184"/>
    </location>
</feature>
<dbReference type="OMA" id="AFRHRTR"/>
<evidence type="ECO:0000313" key="7">
    <source>
        <dbReference type="EMBL" id="QCD65748.1"/>
    </source>
</evidence>
<keyword evidence="2 6" id="KW-0812">Transmembrane</keyword>
<evidence type="ECO:0000256" key="1">
    <source>
        <dbReference type="ARBA" id="ARBA00004141"/>
    </source>
</evidence>
<dbReference type="AlphaFoldDB" id="A0A4D6KB69"/>
<name>A0A4D6KB69_9EURY</name>
<dbReference type="EMBL" id="CP039375">
    <property type="protein sequence ID" value="QCD65748.1"/>
    <property type="molecule type" value="Genomic_DNA"/>
</dbReference>
<dbReference type="PANTHER" id="PTHR42198">
    <property type="entry name" value="INTEGRAL MEMBRANE PROTEIN"/>
    <property type="match status" value="1"/>
</dbReference>
<dbReference type="KEGG" id="halz:E5139_08925"/>
<feature type="transmembrane region" description="Helical" evidence="6">
    <location>
        <begin position="259"/>
        <end position="279"/>
    </location>
</feature>
<dbReference type="SMART" id="SM01415">
    <property type="entry name" value="DUF106"/>
    <property type="match status" value="1"/>
</dbReference>
<gene>
    <name evidence="7" type="ORF">E5139_08925</name>
</gene>
<protein>
    <submittedName>
        <fullName evidence="7">DUF106 domain-containing protein</fullName>
    </submittedName>
</protein>
<evidence type="ECO:0000313" key="8">
    <source>
        <dbReference type="Proteomes" id="UP000297053"/>
    </source>
</evidence>